<dbReference type="Gene3D" id="1.10.3810.10">
    <property type="entry name" value="Biosynthetic peptidoglycan transglycosylase-like"/>
    <property type="match status" value="1"/>
</dbReference>
<reference evidence="13" key="1">
    <citation type="submission" date="2023-07" db="EMBL/GenBank/DDBJ databases">
        <title>Genomic Encyclopedia of Type Strains, Phase IV (KMG-IV): sequencing the most valuable type-strain genomes for metagenomic binning, comparative biology and taxonomic classification.</title>
        <authorList>
            <person name="Goeker M."/>
        </authorList>
    </citation>
    <scope>NUCLEOTIDE SEQUENCE</scope>
    <source>
        <strain evidence="13">DSM 21202</strain>
    </source>
</reference>
<dbReference type="HAMAP" id="MF_00766">
    <property type="entry name" value="PGT_MtgA"/>
    <property type="match status" value="1"/>
</dbReference>
<comment type="catalytic activity">
    <reaction evidence="11">
        <text>[GlcNAc-(1-&gt;4)-Mur2Ac(oyl-L-Ala-gamma-D-Glu-L-Lys-D-Ala-D-Ala)](n)-di-trans,octa-cis-undecaprenyl diphosphate + beta-D-GlcNAc-(1-&gt;4)-Mur2Ac(oyl-L-Ala-gamma-D-Glu-L-Lys-D-Ala-D-Ala)-di-trans,octa-cis-undecaprenyl diphosphate = [GlcNAc-(1-&gt;4)-Mur2Ac(oyl-L-Ala-gamma-D-Glu-L-Lys-D-Ala-D-Ala)](n+1)-di-trans,octa-cis-undecaprenyl diphosphate + di-trans,octa-cis-undecaprenyl diphosphate + H(+)</text>
        <dbReference type="Rhea" id="RHEA:23708"/>
        <dbReference type="Rhea" id="RHEA-COMP:9602"/>
        <dbReference type="Rhea" id="RHEA-COMP:9603"/>
        <dbReference type="ChEBI" id="CHEBI:15378"/>
        <dbReference type="ChEBI" id="CHEBI:58405"/>
        <dbReference type="ChEBI" id="CHEBI:60033"/>
        <dbReference type="ChEBI" id="CHEBI:78435"/>
        <dbReference type="EC" id="2.4.99.28"/>
    </reaction>
</comment>
<accession>A0AAE3VN90</accession>
<evidence type="ECO:0000313" key="14">
    <source>
        <dbReference type="Proteomes" id="UP001229244"/>
    </source>
</evidence>
<dbReference type="RefSeq" id="WP_306884990.1">
    <property type="nucleotide sequence ID" value="NZ_JAUSUL010000002.1"/>
</dbReference>
<dbReference type="PANTHER" id="PTHR30400">
    <property type="entry name" value="MONOFUNCTIONAL BIOSYNTHETIC PEPTIDOGLYCAN TRANSGLYCOSYLASE"/>
    <property type="match status" value="1"/>
</dbReference>
<dbReference type="GO" id="GO:0071555">
    <property type="term" value="P:cell wall organization"/>
    <property type="evidence" value="ECO:0007669"/>
    <property type="project" value="UniProtKB-KW"/>
</dbReference>
<evidence type="ECO:0000259" key="12">
    <source>
        <dbReference type="Pfam" id="PF00912"/>
    </source>
</evidence>
<evidence type="ECO:0000256" key="6">
    <source>
        <dbReference type="ARBA" id="ARBA00022960"/>
    </source>
</evidence>
<dbReference type="PANTHER" id="PTHR30400:SF0">
    <property type="entry name" value="BIOSYNTHETIC PEPTIDOGLYCAN TRANSGLYCOSYLASE"/>
    <property type="match status" value="1"/>
</dbReference>
<dbReference type="AlphaFoldDB" id="A0AAE3VN90"/>
<evidence type="ECO:0000256" key="2">
    <source>
        <dbReference type="ARBA" id="ARBA00022519"/>
    </source>
</evidence>
<evidence type="ECO:0000256" key="11">
    <source>
        <dbReference type="HAMAP-Rule" id="MF_00766"/>
    </source>
</evidence>
<protein>
    <recommendedName>
        <fullName evidence="11">Biosynthetic peptidoglycan transglycosylase</fullName>
        <ecNumber evidence="11">2.4.99.28</ecNumber>
    </recommendedName>
    <alternativeName>
        <fullName evidence="11">Glycan polymerase</fullName>
    </alternativeName>
    <alternativeName>
        <fullName evidence="11">Peptidoglycan glycosyltransferase MtgA</fullName>
        <shortName evidence="11">PGT</shortName>
    </alternativeName>
</protein>
<dbReference type="InterPro" id="IPR011812">
    <property type="entry name" value="Pep_trsgly"/>
</dbReference>
<keyword evidence="4 11" id="KW-0808">Transferase</keyword>
<evidence type="ECO:0000256" key="10">
    <source>
        <dbReference type="ARBA" id="ARBA00023316"/>
    </source>
</evidence>
<evidence type="ECO:0000313" key="13">
    <source>
        <dbReference type="EMBL" id="MDQ0315151.1"/>
    </source>
</evidence>
<comment type="caution">
    <text evidence="13">The sequence shown here is derived from an EMBL/GenBank/DDBJ whole genome shotgun (WGS) entry which is preliminary data.</text>
</comment>
<evidence type="ECO:0000256" key="3">
    <source>
        <dbReference type="ARBA" id="ARBA00022676"/>
    </source>
</evidence>
<dbReference type="GO" id="GO:0005886">
    <property type="term" value="C:plasma membrane"/>
    <property type="evidence" value="ECO:0007669"/>
    <property type="project" value="UniProtKB-SubCell"/>
</dbReference>
<dbReference type="InterPro" id="IPR023346">
    <property type="entry name" value="Lysozyme-like_dom_sf"/>
</dbReference>
<keyword evidence="6 11" id="KW-0133">Cell shape</keyword>
<comment type="pathway">
    <text evidence="11">Cell wall biogenesis; peptidoglycan biosynthesis.</text>
</comment>
<evidence type="ECO:0000256" key="9">
    <source>
        <dbReference type="ARBA" id="ARBA00023136"/>
    </source>
</evidence>
<keyword evidence="7 11" id="KW-0573">Peptidoglycan synthesis</keyword>
<dbReference type="GO" id="GO:0009252">
    <property type="term" value="P:peptidoglycan biosynthetic process"/>
    <property type="evidence" value="ECO:0007669"/>
    <property type="project" value="UniProtKB-UniRule"/>
</dbReference>
<keyword evidence="14" id="KW-1185">Reference proteome</keyword>
<dbReference type="Pfam" id="PF00912">
    <property type="entry name" value="Transgly"/>
    <property type="match status" value="1"/>
</dbReference>
<dbReference type="Proteomes" id="UP001229244">
    <property type="component" value="Unassembled WGS sequence"/>
</dbReference>
<dbReference type="InterPro" id="IPR036950">
    <property type="entry name" value="PBP_transglycosylase"/>
</dbReference>
<dbReference type="InterPro" id="IPR001264">
    <property type="entry name" value="Glyco_trans_51"/>
</dbReference>
<organism evidence="13 14">
    <name type="scientific">Amorphus orientalis</name>
    <dbReference type="NCBI Taxonomy" id="649198"/>
    <lineage>
        <taxon>Bacteria</taxon>
        <taxon>Pseudomonadati</taxon>
        <taxon>Pseudomonadota</taxon>
        <taxon>Alphaproteobacteria</taxon>
        <taxon>Hyphomicrobiales</taxon>
        <taxon>Amorphaceae</taxon>
        <taxon>Amorphus</taxon>
    </lineage>
</organism>
<gene>
    <name evidence="11" type="primary">mtgA</name>
    <name evidence="13" type="ORF">J2S73_001608</name>
</gene>
<name>A0AAE3VN90_9HYPH</name>
<feature type="domain" description="Glycosyl transferase family 51" evidence="12">
    <location>
        <begin position="40"/>
        <end position="191"/>
    </location>
</feature>
<keyword evidence="5 11" id="KW-0812">Transmembrane</keyword>
<dbReference type="GO" id="GO:0016763">
    <property type="term" value="F:pentosyltransferase activity"/>
    <property type="evidence" value="ECO:0007669"/>
    <property type="project" value="InterPro"/>
</dbReference>
<dbReference type="NCBIfam" id="TIGR02070">
    <property type="entry name" value="mono_pep_trsgly"/>
    <property type="match status" value="1"/>
</dbReference>
<evidence type="ECO:0000256" key="7">
    <source>
        <dbReference type="ARBA" id="ARBA00022984"/>
    </source>
</evidence>
<keyword evidence="9 11" id="KW-0472">Membrane</keyword>
<dbReference type="GO" id="GO:0008360">
    <property type="term" value="P:regulation of cell shape"/>
    <property type="evidence" value="ECO:0007669"/>
    <property type="project" value="UniProtKB-KW"/>
</dbReference>
<dbReference type="SUPFAM" id="SSF53955">
    <property type="entry name" value="Lysozyme-like"/>
    <property type="match status" value="1"/>
</dbReference>
<comment type="function">
    <text evidence="11">Peptidoglycan polymerase that catalyzes glycan chain elongation from lipid-linked precursors.</text>
</comment>
<dbReference type="EMBL" id="JAUSUL010000002">
    <property type="protein sequence ID" value="MDQ0315151.1"/>
    <property type="molecule type" value="Genomic_DNA"/>
</dbReference>
<keyword evidence="8 11" id="KW-1133">Transmembrane helix</keyword>
<keyword evidence="1 11" id="KW-1003">Cell membrane</keyword>
<keyword evidence="10 11" id="KW-0961">Cell wall biogenesis/degradation</keyword>
<dbReference type="EC" id="2.4.99.28" evidence="11"/>
<keyword evidence="3 11" id="KW-0328">Glycosyltransferase</keyword>
<dbReference type="GO" id="GO:0009274">
    <property type="term" value="C:peptidoglycan-based cell wall"/>
    <property type="evidence" value="ECO:0007669"/>
    <property type="project" value="InterPro"/>
</dbReference>
<sequence>MRRLARIAAILVAIPLVLTVAYSVLNPVSTLMLGRWVTGQSVTRDWVALDEISPHLVRAVVVSEDARFCMHWGVDWVQMSSVLERFLAGEETRGASTISMQTAKNLFLWPGRSYVRKAVEIPLALWLDLVLSKDRVLEIYLNVAEWSPGVFGAEAAAQHYFGRPAADIGPRQGALLAATLPDPDGRNAARPSPGVQRIAAGVQREVERSGWVFDCLDAPIRS</sequence>
<comment type="similarity">
    <text evidence="11">Belongs to the glycosyltransferase 51 family.</text>
</comment>
<keyword evidence="2 11" id="KW-0997">Cell inner membrane</keyword>
<evidence type="ECO:0000256" key="4">
    <source>
        <dbReference type="ARBA" id="ARBA00022679"/>
    </source>
</evidence>
<dbReference type="GO" id="GO:0008955">
    <property type="term" value="F:peptidoglycan glycosyltransferase activity"/>
    <property type="evidence" value="ECO:0007669"/>
    <property type="project" value="UniProtKB-UniRule"/>
</dbReference>
<evidence type="ECO:0000256" key="8">
    <source>
        <dbReference type="ARBA" id="ARBA00022989"/>
    </source>
</evidence>
<evidence type="ECO:0000256" key="1">
    <source>
        <dbReference type="ARBA" id="ARBA00022475"/>
    </source>
</evidence>
<proteinExistence type="inferred from homology"/>
<comment type="subcellular location">
    <subcellularLocation>
        <location evidence="11">Cell inner membrane</location>
        <topology evidence="11">Single-pass membrane protein</topology>
    </subcellularLocation>
</comment>
<evidence type="ECO:0000256" key="5">
    <source>
        <dbReference type="ARBA" id="ARBA00022692"/>
    </source>
</evidence>